<organism evidence="3 4">
    <name type="scientific">Roseibium litorale</name>
    <dbReference type="NCBI Taxonomy" id="2803841"/>
    <lineage>
        <taxon>Bacteria</taxon>
        <taxon>Pseudomonadati</taxon>
        <taxon>Pseudomonadota</taxon>
        <taxon>Alphaproteobacteria</taxon>
        <taxon>Hyphomicrobiales</taxon>
        <taxon>Stappiaceae</taxon>
        <taxon>Roseibium</taxon>
    </lineage>
</organism>
<dbReference type="InterPro" id="IPR035901">
    <property type="entry name" value="GIY-YIG_endonuc_sf"/>
</dbReference>
<dbReference type="PANTHER" id="PTHR34477">
    <property type="entry name" value="UPF0213 PROTEIN YHBQ"/>
    <property type="match status" value="1"/>
</dbReference>
<evidence type="ECO:0000259" key="2">
    <source>
        <dbReference type="PROSITE" id="PS50164"/>
    </source>
</evidence>
<sequence>MRSESACYVYILAGQTGGTLYVGVTNNLPRRMFEHQSGTGSVFTAKYDVHSRVFFEAYADPEQAIRREKQIKRWRRAWKVRLIEENNPNWTDLSKGLF</sequence>
<dbReference type="Gene3D" id="3.40.1440.10">
    <property type="entry name" value="GIY-YIG endonuclease"/>
    <property type="match status" value="1"/>
</dbReference>
<reference evidence="3 4" key="2">
    <citation type="journal article" date="2021" name="Int. J. Syst. Evol. Microbiol.">
        <title>Roseibium litorale sp. nov., isolated from a tidal flat sediment and proposal for the reclassification of Labrenzia polysiphoniae as Roseibium polysiphoniae comb. nov.</title>
        <authorList>
            <person name="Liu Y."/>
            <person name="Pei T."/>
            <person name="Du J."/>
            <person name="Chao M."/>
            <person name="Deng M.R."/>
            <person name="Zhu H."/>
        </authorList>
    </citation>
    <scope>NUCLEOTIDE SEQUENCE [LARGE SCALE GENOMIC DNA]</scope>
    <source>
        <strain evidence="3 4">4C16A</strain>
    </source>
</reference>
<dbReference type="InterPro" id="IPR050190">
    <property type="entry name" value="UPF0213_domain"/>
</dbReference>
<dbReference type="RefSeq" id="WP_192146337.1">
    <property type="nucleotide sequence ID" value="NZ_JACYXI010000001.1"/>
</dbReference>
<dbReference type="Pfam" id="PF01541">
    <property type="entry name" value="GIY-YIG"/>
    <property type="match status" value="1"/>
</dbReference>
<dbReference type="PROSITE" id="PS50164">
    <property type="entry name" value="GIY_YIG"/>
    <property type="match status" value="1"/>
</dbReference>
<protein>
    <submittedName>
        <fullName evidence="3">GIY-YIG nuclease family protein</fullName>
    </submittedName>
</protein>
<keyword evidence="4" id="KW-1185">Reference proteome</keyword>
<dbReference type="CDD" id="cd10448">
    <property type="entry name" value="GIY-YIG_unchar_3"/>
    <property type="match status" value="1"/>
</dbReference>
<dbReference type="SUPFAM" id="SSF82771">
    <property type="entry name" value="GIY-YIG endonuclease"/>
    <property type="match status" value="1"/>
</dbReference>
<dbReference type="Proteomes" id="UP000632063">
    <property type="component" value="Unassembled WGS sequence"/>
</dbReference>
<dbReference type="EMBL" id="JACYXI010000001">
    <property type="protein sequence ID" value="MBD8890559.1"/>
    <property type="molecule type" value="Genomic_DNA"/>
</dbReference>
<evidence type="ECO:0000256" key="1">
    <source>
        <dbReference type="ARBA" id="ARBA00007435"/>
    </source>
</evidence>
<evidence type="ECO:0000313" key="3">
    <source>
        <dbReference type="EMBL" id="MBD8890559.1"/>
    </source>
</evidence>
<comment type="similarity">
    <text evidence="1">Belongs to the UPF0213 family.</text>
</comment>
<dbReference type="InterPro" id="IPR000305">
    <property type="entry name" value="GIY-YIG_endonuc"/>
</dbReference>
<proteinExistence type="inferred from homology"/>
<accession>A0ABR9CIU3</accession>
<name>A0ABR9CIU3_9HYPH</name>
<evidence type="ECO:0000313" key="4">
    <source>
        <dbReference type="Proteomes" id="UP000632063"/>
    </source>
</evidence>
<gene>
    <name evidence="3" type="ORF">IG616_03300</name>
</gene>
<comment type="caution">
    <text evidence="3">The sequence shown here is derived from an EMBL/GenBank/DDBJ whole genome shotgun (WGS) entry which is preliminary data.</text>
</comment>
<feature type="domain" description="GIY-YIG" evidence="2">
    <location>
        <begin position="5"/>
        <end position="81"/>
    </location>
</feature>
<reference evidence="4" key="1">
    <citation type="submission" date="2020-09" db="EMBL/GenBank/DDBJ databases">
        <title>The genome sequence of strain Labrenzia suaedae 4C16A.</title>
        <authorList>
            <person name="Liu Y."/>
        </authorList>
    </citation>
    <scope>NUCLEOTIDE SEQUENCE [LARGE SCALE GENOMIC DNA]</scope>
    <source>
        <strain evidence="4">4C16A</strain>
    </source>
</reference>
<dbReference type="PANTHER" id="PTHR34477:SF5">
    <property type="entry name" value="BSL5627 PROTEIN"/>
    <property type="match status" value="1"/>
</dbReference>